<reference evidence="2" key="1">
    <citation type="submission" date="2023-12" db="EMBL/GenBank/DDBJ databases">
        <title>Isolation and Characterisation of Novel Lytic Bacteriophages for therapeutic applications in Prosthetic Joint Infections.</title>
        <authorList>
            <person name="Burton N."/>
            <person name="Melo L.D.R."/>
            <person name="Pearce B."/>
            <person name="Tadesse M.D."/>
            <person name="Vryonis E."/>
            <person name="Sagona A."/>
        </authorList>
    </citation>
    <scope>NUCLEOTIDE SEQUENCE</scope>
</reference>
<gene>
    <name evidence="2" type="ORF">CF5_0045</name>
</gene>
<dbReference type="Proteomes" id="UP001432109">
    <property type="component" value="Segment"/>
</dbReference>
<proteinExistence type="predicted"/>
<dbReference type="EMBL" id="PP034390">
    <property type="protein sequence ID" value="WRW34762.1"/>
    <property type="molecule type" value="Genomic_DNA"/>
</dbReference>
<dbReference type="CDD" id="cd00118">
    <property type="entry name" value="LysM"/>
    <property type="match status" value="1"/>
</dbReference>
<evidence type="ECO:0000313" key="3">
    <source>
        <dbReference type="Proteomes" id="UP001432109"/>
    </source>
</evidence>
<evidence type="ECO:0000259" key="1">
    <source>
        <dbReference type="PROSITE" id="PS51782"/>
    </source>
</evidence>
<evidence type="ECO:0000313" key="2">
    <source>
        <dbReference type="EMBL" id="WRW34762.1"/>
    </source>
</evidence>
<dbReference type="InterPro" id="IPR036779">
    <property type="entry name" value="LysM_dom_sf"/>
</dbReference>
<dbReference type="Gene3D" id="3.10.350.10">
    <property type="entry name" value="LysM domain"/>
    <property type="match status" value="1"/>
</dbReference>
<name>A0AAX4J7X7_9CAUD</name>
<dbReference type="InterPro" id="IPR018392">
    <property type="entry name" value="LysM"/>
</dbReference>
<organism evidence="2 3">
    <name type="scientific">Staphylococcus phage CF5</name>
    <dbReference type="NCBI Taxonomy" id="3113739"/>
    <lineage>
        <taxon>Viruses</taxon>
        <taxon>Duplodnaviria</taxon>
        <taxon>Heunggongvirae</taxon>
        <taxon>Uroviricota</taxon>
        <taxon>Caudoviricetes</taxon>
        <taxon>Herelleviridae</taxon>
        <taxon>Twortvirinae</taxon>
        <taxon>Silviavirus</taxon>
    </lineage>
</organism>
<sequence>MKDLIKDGHKYYHKVKSGETLWNVSKLYDVSIEQLQNLNKIKSVSLSDMDFVLVYVKEDSDD</sequence>
<dbReference type="SMART" id="SM00257">
    <property type="entry name" value="LysM"/>
    <property type="match status" value="1"/>
</dbReference>
<dbReference type="PROSITE" id="PS51782">
    <property type="entry name" value="LYSM"/>
    <property type="match status" value="1"/>
</dbReference>
<accession>A0AAX4J7X7</accession>
<dbReference type="Pfam" id="PF01476">
    <property type="entry name" value="LysM"/>
    <property type="match status" value="1"/>
</dbReference>
<dbReference type="SUPFAM" id="SSF54106">
    <property type="entry name" value="LysM domain"/>
    <property type="match status" value="1"/>
</dbReference>
<protein>
    <submittedName>
        <fullName evidence="2">Peptidoglycan-binding protein</fullName>
    </submittedName>
</protein>
<feature type="domain" description="LysM" evidence="1">
    <location>
        <begin position="11"/>
        <end position="55"/>
    </location>
</feature>